<dbReference type="PANTHER" id="PTHR21060">
    <property type="entry name" value="ACETATE KINASE"/>
    <property type="match status" value="1"/>
</dbReference>
<keyword evidence="5 6" id="KW-0067">ATP-binding</keyword>
<dbReference type="InterPro" id="IPR043129">
    <property type="entry name" value="ATPase_NBD"/>
</dbReference>
<comment type="similarity">
    <text evidence="1 6 7">Belongs to the acetokinase family.</text>
</comment>
<dbReference type="EMBL" id="FOFT01000020">
    <property type="protein sequence ID" value="SES50471.1"/>
    <property type="molecule type" value="Genomic_DNA"/>
</dbReference>
<dbReference type="InterPro" id="IPR000890">
    <property type="entry name" value="Aliphatic_acid_kin_short-chain"/>
</dbReference>
<comment type="subcellular location">
    <subcellularLocation>
        <location evidence="6">Cytoplasm</location>
    </subcellularLocation>
</comment>
<comment type="cofactor">
    <cofactor evidence="6">
        <name>Mg(2+)</name>
        <dbReference type="ChEBI" id="CHEBI:18420"/>
    </cofactor>
    <cofactor evidence="6">
        <name>Mn(2+)</name>
        <dbReference type="ChEBI" id="CHEBI:29035"/>
    </cofactor>
    <text evidence="6">Mg(2+). Can also accept Mn(2+).</text>
</comment>
<dbReference type="HAMAP" id="MF_00020">
    <property type="entry name" value="Acetate_kinase"/>
    <property type="match status" value="1"/>
</dbReference>
<feature type="binding site" evidence="6">
    <location>
        <position position="352"/>
    </location>
    <ligand>
        <name>Mg(2+)</name>
        <dbReference type="ChEBI" id="CHEBI:18420"/>
    </ligand>
</feature>
<dbReference type="GO" id="GO:0006083">
    <property type="term" value="P:acetate metabolic process"/>
    <property type="evidence" value="ECO:0007669"/>
    <property type="project" value="TreeGrafter"/>
</dbReference>
<reference evidence="9" key="1">
    <citation type="submission" date="2016-10" db="EMBL/GenBank/DDBJ databases">
        <authorList>
            <person name="Varghese N."/>
            <person name="Submissions S."/>
        </authorList>
    </citation>
    <scope>NUCLEOTIDE SEQUENCE [LARGE SCALE GENOMIC DNA]</scope>
    <source>
        <strain evidence="9">CGMCC 4.578</strain>
    </source>
</reference>
<dbReference type="InterPro" id="IPR023865">
    <property type="entry name" value="Aliphatic_acid_kinase_CS"/>
</dbReference>
<dbReference type="PANTHER" id="PTHR21060:SF15">
    <property type="entry name" value="ACETATE KINASE-RELATED"/>
    <property type="match status" value="1"/>
</dbReference>
<proteinExistence type="inferred from homology"/>
<dbReference type="GO" id="GO:0008776">
    <property type="term" value="F:acetate kinase activity"/>
    <property type="evidence" value="ECO:0007669"/>
    <property type="project" value="UniProtKB-UniRule"/>
</dbReference>
<keyword evidence="9" id="KW-1185">Reference proteome</keyword>
<dbReference type="AlphaFoldDB" id="A0A1H9XWF3"/>
<dbReference type="PIRSF" id="PIRSF000722">
    <property type="entry name" value="Acetate_prop_kin"/>
    <property type="match status" value="1"/>
</dbReference>
<keyword evidence="2 6" id="KW-0808">Transferase</keyword>
<dbReference type="Proteomes" id="UP000199028">
    <property type="component" value="Unassembled WGS sequence"/>
</dbReference>
<keyword evidence="3 6" id="KW-0547">Nucleotide-binding</keyword>
<organism evidence="8 9">
    <name type="scientific">Lentzea flaviverrucosa</name>
    <dbReference type="NCBI Taxonomy" id="200379"/>
    <lineage>
        <taxon>Bacteria</taxon>
        <taxon>Bacillati</taxon>
        <taxon>Actinomycetota</taxon>
        <taxon>Actinomycetes</taxon>
        <taxon>Pseudonocardiales</taxon>
        <taxon>Pseudonocardiaceae</taxon>
        <taxon>Lentzea</taxon>
    </lineage>
</organism>
<evidence type="ECO:0000256" key="1">
    <source>
        <dbReference type="ARBA" id="ARBA00008748"/>
    </source>
</evidence>
<dbReference type="GO" id="GO:0000287">
    <property type="term" value="F:magnesium ion binding"/>
    <property type="evidence" value="ECO:0007669"/>
    <property type="project" value="UniProtKB-UniRule"/>
</dbReference>
<feature type="active site" description="Proton donor/acceptor" evidence="6">
    <location>
        <position position="119"/>
    </location>
</feature>
<feature type="binding site" evidence="6">
    <location>
        <position position="11"/>
    </location>
    <ligand>
        <name>Mg(2+)</name>
        <dbReference type="ChEBI" id="CHEBI:18420"/>
    </ligand>
</feature>
<dbReference type="NCBIfam" id="TIGR00016">
    <property type="entry name" value="ackA"/>
    <property type="match status" value="1"/>
</dbReference>
<comment type="function">
    <text evidence="6">Catalyzes the formation of acetyl phosphate from acetate and ATP. Can also catalyze the reverse reaction.</text>
</comment>
<dbReference type="GO" id="GO:0005524">
    <property type="term" value="F:ATP binding"/>
    <property type="evidence" value="ECO:0007669"/>
    <property type="project" value="UniProtKB-KW"/>
</dbReference>
<dbReference type="Gene3D" id="3.30.420.40">
    <property type="match status" value="2"/>
</dbReference>
<feature type="binding site" evidence="6">
    <location>
        <begin position="251"/>
        <end position="253"/>
    </location>
    <ligand>
        <name>ATP</name>
        <dbReference type="ChEBI" id="CHEBI:30616"/>
    </ligand>
</feature>
<dbReference type="GO" id="GO:0005737">
    <property type="term" value="C:cytoplasm"/>
    <property type="evidence" value="ECO:0007669"/>
    <property type="project" value="UniProtKB-SubCell"/>
</dbReference>
<evidence type="ECO:0000256" key="2">
    <source>
        <dbReference type="ARBA" id="ARBA00022679"/>
    </source>
</evidence>
<accession>A0A1H9XWF3</accession>
<dbReference type="SUPFAM" id="SSF53067">
    <property type="entry name" value="Actin-like ATPase domain"/>
    <property type="match status" value="2"/>
</dbReference>
<keyword evidence="6" id="KW-0460">Magnesium</keyword>
<comment type="pathway">
    <text evidence="6">Metabolic intermediate biosynthesis; acetyl-CoA biosynthesis; acetyl-CoA from acetate: step 1/2.</text>
</comment>
<keyword evidence="6" id="KW-0479">Metal-binding</keyword>
<evidence type="ECO:0000256" key="3">
    <source>
        <dbReference type="ARBA" id="ARBA00022741"/>
    </source>
</evidence>
<sequence length="372" mass="39136">MDLAVNVLVVNAGSSSLKLGVLDEDDIVLAETQVERWSGGDQTGPLKDFLSDAPTVDAVGHRVVHGGSEFACATAIDDDVRAGIEALTGLAPLHQPRALAGVDAARRLLPDVAQVACFDTAFHTTMSAAATTYAVPAAWRRRWDLRRFGFHGLSHAYASRRATELAARPGARVVSCHLGSGASLAAVADGRSVDTTMGFTPLAGLVMATRSGDVDPGLLVWLQRAGLTLDDLEDGLEHHSGLAGLSEVGGDLRDVRKAANNGDQRAVLALQVHLHRLRQGIAAMTASLGGIDVLVFTGGVGEHDAALRADTAAGLAFLGIDLDTGRNADVVADNRVSRDASAVEVWVVEAREDVEIATQTRALLNSNERRKR</sequence>
<feature type="binding site" evidence="6">
    <location>
        <position position="62"/>
    </location>
    <ligand>
        <name>substrate</name>
    </ligand>
</feature>
<feature type="binding site" evidence="6">
    <location>
        <position position="18"/>
    </location>
    <ligand>
        <name>ATP</name>
        <dbReference type="ChEBI" id="CHEBI:30616"/>
    </ligand>
</feature>
<dbReference type="PRINTS" id="PR00471">
    <property type="entry name" value="ACETATEKNASE"/>
</dbReference>
<feature type="binding site" evidence="6">
    <location>
        <begin position="299"/>
        <end position="303"/>
    </location>
    <ligand>
        <name>ATP</name>
        <dbReference type="ChEBI" id="CHEBI:30616"/>
    </ligand>
</feature>
<evidence type="ECO:0000256" key="5">
    <source>
        <dbReference type="ARBA" id="ARBA00022840"/>
    </source>
</evidence>
<evidence type="ECO:0000256" key="4">
    <source>
        <dbReference type="ARBA" id="ARBA00022777"/>
    </source>
</evidence>
<gene>
    <name evidence="6" type="primary">ackA</name>
    <name evidence="8" type="ORF">SAMN05216195_120102</name>
</gene>
<feature type="site" description="Transition state stabilizer" evidence="6">
    <location>
        <position position="151"/>
    </location>
</feature>
<dbReference type="Pfam" id="PF00871">
    <property type="entry name" value="Acetate_kinase"/>
    <property type="match status" value="1"/>
</dbReference>
<comment type="catalytic activity">
    <reaction evidence="6">
        <text>acetate + ATP = acetyl phosphate + ADP</text>
        <dbReference type="Rhea" id="RHEA:11352"/>
        <dbReference type="ChEBI" id="CHEBI:22191"/>
        <dbReference type="ChEBI" id="CHEBI:30089"/>
        <dbReference type="ChEBI" id="CHEBI:30616"/>
        <dbReference type="ChEBI" id="CHEBI:456216"/>
        <dbReference type="EC" id="2.7.2.1"/>
    </reaction>
</comment>
<protein>
    <recommendedName>
        <fullName evidence="6">Acetate kinase</fullName>
        <ecNumber evidence="6">2.7.2.1</ecNumber>
    </recommendedName>
    <alternativeName>
        <fullName evidence="6">Acetokinase</fullName>
    </alternativeName>
</protein>
<evidence type="ECO:0000313" key="8">
    <source>
        <dbReference type="EMBL" id="SES50471.1"/>
    </source>
</evidence>
<name>A0A1H9XWF3_9PSEU</name>
<evidence type="ECO:0000256" key="7">
    <source>
        <dbReference type="RuleBase" id="RU003835"/>
    </source>
</evidence>
<dbReference type="UniPathway" id="UPA00340">
    <property type="reaction ID" value="UER00458"/>
</dbReference>
<keyword evidence="4 6" id="KW-0418">Kinase</keyword>
<comment type="subunit">
    <text evidence="6">Homodimer.</text>
</comment>
<dbReference type="PROSITE" id="PS01076">
    <property type="entry name" value="ACETATE_KINASE_2"/>
    <property type="match status" value="1"/>
</dbReference>
<feature type="binding site" evidence="6">
    <location>
        <begin position="177"/>
        <end position="181"/>
    </location>
    <ligand>
        <name>ATP</name>
        <dbReference type="ChEBI" id="CHEBI:30616"/>
    </ligand>
</feature>
<dbReference type="GO" id="GO:0006085">
    <property type="term" value="P:acetyl-CoA biosynthetic process"/>
    <property type="evidence" value="ECO:0007669"/>
    <property type="project" value="UniProtKB-UniRule"/>
</dbReference>
<dbReference type="EC" id="2.7.2.1" evidence="6"/>
<dbReference type="PROSITE" id="PS01075">
    <property type="entry name" value="ACETATE_KINASE_1"/>
    <property type="match status" value="1"/>
</dbReference>
<evidence type="ECO:0000256" key="6">
    <source>
        <dbReference type="HAMAP-Rule" id="MF_00020"/>
    </source>
</evidence>
<feature type="site" description="Transition state stabilizer" evidence="6">
    <location>
        <position position="210"/>
    </location>
</feature>
<keyword evidence="6" id="KW-0963">Cytoplasm</keyword>
<evidence type="ECO:0000313" key="9">
    <source>
        <dbReference type="Proteomes" id="UP000199028"/>
    </source>
</evidence>
<dbReference type="InterPro" id="IPR004372">
    <property type="entry name" value="Ac/propionate_kinase"/>
</dbReference>